<gene>
    <name evidence="2" type="ORF">PHMEG_00010023</name>
</gene>
<accession>A0A225WH64</accession>
<evidence type="ECO:0000313" key="3">
    <source>
        <dbReference type="Proteomes" id="UP000198211"/>
    </source>
</evidence>
<organism evidence="2 3">
    <name type="scientific">Phytophthora megakarya</name>
    <dbReference type="NCBI Taxonomy" id="4795"/>
    <lineage>
        <taxon>Eukaryota</taxon>
        <taxon>Sar</taxon>
        <taxon>Stramenopiles</taxon>
        <taxon>Oomycota</taxon>
        <taxon>Peronosporomycetes</taxon>
        <taxon>Peronosporales</taxon>
        <taxon>Peronosporaceae</taxon>
        <taxon>Phytophthora</taxon>
    </lineage>
</organism>
<proteinExistence type="predicted"/>
<reference evidence="3" key="1">
    <citation type="submission" date="2017-03" db="EMBL/GenBank/DDBJ databases">
        <title>Phytopthora megakarya and P. palmivora, two closely related causual agents of cacao black pod achieved similar genome size and gene model numbers by different mechanisms.</title>
        <authorList>
            <person name="Ali S."/>
            <person name="Shao J."/>
            <person name="Larry D.J."/>
            <person name="Kronmiller B."/>
            <person name="Shen D."/>
            <person name="Strem M.D."/>
            <person name="Melnick R.L."/>
            <person name="Guiltinan M.J."/>
            <person name="Tyler B.M."/>
            <person name="Meinhardt L.W."/>
            <person name="Bailey B.A."/>
        </authorList>
    </citation>
    <scope>NUCLEOTIDE SEQUENCE [LARGE SCALE GENOMIC DNA]</scope>
    <source>
        <strain evidence="3">zdho120</strain>
    </source>
</reference>
<comment type="caution">
    <text evidence="2">The sequence shown here is derived from an EMBL/GenBank/DDBJ whole genome shotgun (WGS) entry which is preliminary data.</text>
</comment>
<dbReference type="OrthoDB" id="99992at2759"/>
<dbReference type="AlphaFoldDB" id="A0A225WH64"/>
<feature type="compositionally biased region" description="Polar residues" evidence="1">
    <location>
        <begin position="94"/>
        <end position="105"/>
    </location>
</feature>
<dbReference type="Proteomes" id="UP000198211">
    <property type="component" value="Unassembled WGS sequence"/>
</dbReference>
<name>A0A225WH64_9STRA</name>
<evidence type="ECO:0008006" key="4">
    <source>
        <dbReference type="Google" id="ProtNLM"/>
    </source>
</evidence>
<evidence type="ECO:0000256" key="1">
    <source>
        <dbReference type="SAM" id="MobiDB-lite"/>
    </source>
</evidence>
<dbReference type="EMBL" id="NBNE01000975">
    <property type="protein sequence ID" value="OWZ16210.1"/>
    <property type="molecule type" value="Genomic_DNA"/>
</dbReference>
<protein>
    <recommendedName>
        <fullName evidence="4">M96 mating-specific protein</fullName>
    </recommendedName>
</protein>
<keyword evidence="3" id="KW-1185">Reference proteome</keyword>
<sequence length="447" mass="50485">MRSPTSTASTAKQSHACEKTSPQLLDIVEFNGLDDLDDIWTPLSSDFGGFDPVMDMVDEDFETPIEFHALVPTSPDSRPECVTCPTSEGEKDASSPNSSAQIVSYSRQPQKQKRRISRKKRIEDLRGLVAALSLQLENIKKSSARHKIVREFECTPSVWKPIATGQLKLRLKAEENNASLRKLLQLRKNEIKNMKRRFKRRTDEEYLAVSILRMPNFESIQDHTRVFADLLLDIDELYVGVEALFLNKGMNAVPCPGQTCQVYMDVTSGVLLEILDKNIVPFSARKTSKAVWKSLENQGNPEAHAFSQNYPHIGNTVTSYAQYVFKLDDKTTHAEEHKVVRRYVNDSHTVFVSRIASKPIGDYGNVRYLETLCLVVKSGKPLVSGQETATIEMHSTVTRFDDDSSVARKFRTGRFTSLAVQGWKNKVSLKKQEVENLLFEDALLGDH</sequence>
<feature type="region of interest" description="Disordered" evidence="1">
    <location>
        <begin position="72"/>
        <end position="116"/>
    </location>
</feature>
<evidence type="ECO:0000313" key="2">
    <source>
        <dbReference type="EMBL" id="OWZ16210.1"/>
    </source>
</evidence>